<dbReference type="InParanoid" id="A0A2I2ZIJ7"/>
<feature type="region of interest" description="Disordered" evidence="1">
    <location>
        <begin position="1"/>
        <end position="21"/>
    </location>
</feature>
<evidence type="ECO:0000256" key="1">
    <source>
        <dbReference type="SAM" id="MobiDB-lite"/>
    </source>
</evidence>
<reference evidence="2" key="3">
    <citation type="submission" date="2025-08" db="UniProtKB">
        <authorList>
            <consortium name="Ensembl"/>
        </authorList>
    </citation>
    <scope>IDENTIFICATION</scope>
</reference>
<reference evidence="3" key="1">
    <citation type="submission" date="2011-05" db="EMBL/GenBank/DDBJ databases">
        <title>Insights into the evolution of the great apes provided by the gorilla genome.</title>
        <authorList>
            <person name="Scally A."/>
        </authorList>
    </citation>
    <scope>NUCLEOTIDE SEQUENCE [LARGE SCALE GENOMIC DNA]</scope>
</reference>
<proteinExistence type="predicted"/>
<dbReference type="Proteomes" id="UP000001519">
    <property type="component" value="Chromosome 19"/>
</dbReference>
<dbReference type="GeneTree" id="ENSGT00910000148701"/>
<name>A0A2I2ZIJ7_GORGO</name>
<organism evidence="2 3">
    <name type="scientific">Gorilla gorilla gorilla</name>
    <name type="common">Western lowland gorilla</name>
    <dbReference type="NCBI Taxonomy" id="9595"/>
    <lineage>
        <taxon>Eukaryota</taxon>
        <taxon>Metazoa</taxon>
        <taxon>Chordata</taxon>
        <taxon>Craniata</taxon>
        <taxon>Vertebrata</taxon>
        <taxon>Euteleostomi</taxon>
        <taxon>Mammalia</taxon>
        <taxon>Eutheria</taxon>
        <taxon>Euarchontoglires</taxon>
        <taxon>Primates</taxon>
        <taxon>Haplorrhini</taxon>
        <taxon>Catarrhini</taxon>
        <taxon>Hominidae</taxon>
        <taxon>Gorilla</taxon>
    </lineage>
</organism>
<evidence type="ECO:0000313" key="2">
    <source>
        <dbReference type="Ensembl" id="ENSGGOP00000046822.1"/>
    </source>
</evidence>
<reference evidence="2" key="4">
    <citation type="submission" date="2025-09" db="UniProtKB">
        <authorList>
            <consortium name="Ensembl"/>
        </authorList>
    </citation>
    <scope>IDENTIFICATION</scope>
</reference>
<dbReference type="EMBL" id="CABD030113688">
    <property type="status" value="NOT_ANNOTATED_CDS"/>
    <property type="molecule type" value="Genomic_DNA"/>
</dbReference>
<reference evidence="2 3" key="2">
    <citation type="journal article" date="2012" name="Nature">
        <title>Insights into hominid evolution from the gorilla genome sequence.</title>
        <authorList>
            <person name="Scally A."/>
            <person name="Dutheil J.Y."/>
            <person name="Hillier L.W."/>
            <person name="Jordan G.E."/>
            <person name="Goodhead I."/>
            <person name="Herrero J."/>
            <person name="Hobolth A."/>
            <person name="Lappalainen T."/>
            <person name="Mailund T."/>
            <person name="Marques-Bonet T."/>
            <person name="McCarthy S."/>
            <person name="Montgomery S.H."/>
            <person name="Schwalie P.C."/>
            <person name="Tang Y.A."/>
            <person name="Ward M.C."/>
            <person name="Xue Y."/>
            <person name="Yngvadottir B."/>
            <person name="Alkan C."/>
            <person name="Andersen L.N."/>
            <person name="Ayub Q."/>
            <person name="Ball E.V."/>
            <person name="Beal K."/>
            <person name="Bradley B.J."/>
            <person name="Chen Y."/>
            <person name="Clee C.M."/>
            <person name="Fitzgerald S."/>
            <person name="Graves T.A."/>
            <person name="Gu Y."/>
            <person name="Heath P."/>
            <person name="Heger A."/>
            <person name="Karakoc E."/>
            <person name="Kolb-Kokocinski A."/>
            <person name="Laird G.K."/>
            <person name="Lunter G."/>
            <person name="Meader S."/>
            <person name="Mort M."/>
            <person name="Mullikin J.C."/>
            <person name="Munch K."/>
            <person name="O'Connor T.D."/>
            <person name="Phillips A.D."/>
            <person name="Prado-Martinez J."/>
            <person name="Rogers A.S."/>
            <person name="Sajjadian S."/>
            <person name="Schmidt D."/>
            <person name="Shaw K."/>
            <person name="Simpson J.T."/>
            <person name="Stenson P.D."/>
            <person name="Turner D.J."/>
            <person name="Vigilant L."/>
            <person name="Vilella A.J."/>
            <person name="Whitener W."/>
            <person name="Zhu B."/>
            <person name="Cooper D.N."/>
            <person name="de Jong P."/>
            <person name="Dermitzakis E.T."/>
            <person name="Eichler E.E."/>
            <person name="Flicek P."/>
            <person name="Goldman N."/>
            <person name="Mundy N.I."/>
            <person name="Ning Z."/>
            <person name="Odom D.T."/>
            <person name="Ponting C.P."/>
            <person name="Quail M.A."/>
            <person name="Ryder O.A."/>
            <person name="Searle S.M."/>
            <person name="Warren W.C."/>
            <person name="Wilson R.K."/>
            <person name="Schierup M.H."/>
            <person name="Rogers J."/>
            <person name="Tyler-Smith C."/>
            <person name="Durbin R."/>
        </authorList>
    </citation>
    <scope>NUCLEOTIDE SEQUENCE [LARGE SCALE GENOMIC DNA]</scope>
</reference>
<dbReference type="Bgee" id="ENSGGOG00000037328">
    <property type="expression patterns" value="Expressed in prefrontal cortex"/>
</dbReference>
<dbReference type="OMA" id="WNVKIGW"/>
<dbReference type="AlphaFoldDB" id="A0A2I2ZIJ7"/>
<keyword evidence="3" id="KW-1185">Reference proteome</keyword>
<sequence length="52" mass="5698">MTTSLEAVGTTGGSRMATGGSWWANGRRLPTRALLRSRLVFRRRTRPGFSGC</sequence>
<evidence type="ECO:0000313" key="3">
    <source>
        <dbReference type="Proteomes" id="UP000001519"/>
    </source>
</evidence>
<dbReference type="Ensembl" id="ENSGGOT00000063668.1">
    <property type="protein sequence ID" value="ENSGGOP00000046822.1"/>
    <property type="gene ID" value="ENSGGOG00000037328.1"/>
</dbReference>
<protein>
    <submittedName>
        <fullName evidence="2">Uncharacterized protein</fullName>
    </submittedName>
</protein>
<accession>A0A2I2ZIJ7</accession>